<dbReference type="Gene3D" id="1.10.1740.10">
    <property type="match status" value="1"/>
</dbReference>
<dbReference type="CDD" id="cd06171">
    <property type="entry name" value="Sigma70_r4"/>
    <property type="match status" value="1"/>
</dbReference>
<dbReference type="InterPro" id="IPR013325">
    <property type="entry name" value="RNA_pol_sigma_r2"/>
</dbReference>
<evidence type="ECO:0000256" key="4">
    <source>
        <dbReference type="ARBA" id="ARBA00023163"/>
    </source>
</evidence>
<dbReference type="EMBL" id="MPVP01000051">
    <property type="protein sequence ID" value="OMD34600.1"/>
    <property type="molecule type" value="Genomic_DNA"/>
</dbReference>
<organism evidence="7 8">
    <name type="scientific">Paenibacillus odorifer</name>
    <dbReference type="NCBI Taxonomy" id="189426"/>
    <lineage>
        <taxon>Bacteria</taxon>
        <taxon>Bacillati</taxon>
        <taxon>Bacillota</taxon>
        <taxon>Bacilli</taxon>
        <taxon>Bacillales</taxon>
        <taxon>Paenibacillaceae</taxon>
        <taxon>Paenibacillus</taxon>
    </lineage>
</organism>
<dbReference type="PANTHER" id="PTHR43133:SF60">
    <property type="entry name" value="RNA POLYMERASE SIGMA FACTOR SIGV"/>
    <property type="match status" value="1"/>
</dbReference>
<evidence type="ECO:0000256" key="3">
    <source>
        <dbReference type="ARBA" id="ARBA00023082"/>
    </source>
</evidence>
<dbReference type="SUPFAM" id="SSF88659">
    <property type="entry name" value="Sigma3 and sigma4 domains of RNA polymerase sigma factors"/>
    <property type="match status" value="1"/>
</dbReference>
<gene>
    <name evidence="7" type="ORF">BSO21_10975</name>
</gene>
<feature type="domain" description="RNA polymerase sigma factor 70 region 4 type 2" evidence="6">
    <location>
        <begin position="122"/>
        <end position="174"/>
    </location>
</feature>
<evidence type="ECO:0000313" key="7">
    <source>
        <dbReference type="EMBL" id="OMD34600.1"/>
    </source>
</evidence>
<evidence type="ECO:0000256" key="2">
    <source>
        <dbReference type="ARBA" id="ARBA00023015"/>
    </source>
</evidence>
<dbReference type="Proteomes" id="UP000187158">
    <property type="component" value="Unassembled WGS sequence"/>
</dbReference>
<evidence type="ECO:0000259" key="6">
    <source>
        <dbReference type="Pfam" id="PF08281"/>
    </source>
</evidence>
<dbReference type="NCBIfam" id="TIGR02937">
    <property type="entry name" value="sigma70-ECF"/>
    <property type="match status" value="1"/>
</dbReference>
<dbReference type="SUPFAM" id="SSF88946">
    <property type="entry name" value="Sigma2 domain of RNA polymerase sigma factors"/>
    <property type="match status" value="1"/>
</dbReference>
<protein>
    <submittedName>
        <fullName evidence="7">RNA polymerase subunit sigma-24</fullName>
    </submittedName>
</protein>
<dbReference type="InterPro" id="IPR013249">
    <property type="entry name" value="RNA_pol_sigma70_r4_t2"/>
</dbReference>
<dbReference type="Pfam" id="PF04542">
    <property type="entry name" value="Sigma70_r2"/>
    <property type="match status" value="1"/>
</dbReference>
<evidence type="ECO:0000259" key="5">
    <source>
        <dbReference type="Pfam" id="PF04542"/>
    </source>
</evidence>
<dbReference type="InterPro" id="IPR007627">
    <property type="entry name" value="RNA_pol_sigma70_r2"/>
</dbReference>
<keyword evidence="3" id="KW-0731">Sigma factor</keyword>
<dbReference type="InterPro" id="IPR014284">
    <property type="entry name" value="RNA_pol_sigma-70_dom"/>
</dbReference>
<dbReference type="InterPro" id="IPR039425">
    <property type="entry name" value="RNA_pol_sigma-70-like"/>
</dbReference>
<dbReference type="InterPro" id="IPR013324">
    <property type="entry name" value="RNA_pol_sigma_r3/r4-like"/>
</dbReference>
<keyword evidence="2" id="KW-0805">Transcription regulation</keyword>
<reference evidence="7 8" key="1">
    <citation type="submission" date="2016-11" db="EMBL/GenBank/DDBJ databases">
        <title>Paenibacillus species isolates.</title>
        <authorList>
            <person name="Beno S.M."/>
        </authorList>
    </citation>
    <scope>NUCLEOTIDE SEQUENCE [LARGE SCALE GENOMIC DNA]</scope>
    <source>
        <strain evidence="7 8">FSL H7-0433</strain>
    </source>
</reference>
<accession>A0ABX3GQW2</accession>
<name>A0ABX3GQW2_9BACL</name>
<evidence type="ECO:0000256" key="1">
    <source>
        <dbReference type="ARBA" id="ARBA00010641"/>
    </source>
</evidence>
<keyword evidence="8" id="KW-1185">Reference proteome</keyword>
<sequence length="183" mass="20993">MAIQKGVAYLEIEELSDLIKLHGKAIYAFCFTLAGNRVDTDDLYQETFLKAMEMRHKMDLNQNPKAFLISIAISLRKNKRRKWAWRQRIAPTADYNEAVDLACTSDGEVMPEDALLSQELRHMIHAAADRLNEKLKIPLYLYYTAEMTVDEIASALRISPGTVKSRLFQARKAMKKILEVESQ</sequence>
<dbReference type="InterPro" id="IPR036388">
    <property type="entry name" value="WH-like_DNA-bd_sf"/>
</dbReference>
<dbReference type="PANTHER" id="PTHR43133">
    <property type="entry name" value="RNA POLYMERASE ECF-TYPE SIGMA FACTO"/>
    <property type="match status" value="1"/>
</dbReference>
<dbReference type="Pfam" id="PF08281">
    <property type="entry name" value="Sigma70_r4_2"/>
    <property type="match status" value="1"/>
</dbReference>
<comment type="similarity">
    <text evidence="1">Belongs to the sigma-70 factor family. ECF subfamily.</text>
</comment>
<proteinExistence type="inferred from homology"/>
<dbReference type="Gene3D" id="1.10.10.10">
    <property type="entry name" value="Winged helix-like DNA-binding domain superfamily/Winged helix DNA-binding domain"/>
    <property type="match status" value="1"/>
</dbReference>
<comment type="caution">
    <text evidence="7">The sequence shown here is derived from an EMBL/GenBank/DDBJ whole genome shotgun (WGS) entry which is preliminary data.</text>
</comment>
<keyword evidence="4" id="KW-0804">Transcription</keyword>
<feature type="domain" description="RNA polymerase sigma-70 region 2" evidence="5">
    <location>
        <begin position="18"/>
        <end position="85"/>
    </location>
</feature>
<evidence type="ECO:0000313" key="8">
    <source>
        <dbReference type="Proteomes" id="UP000187158"/>
    </source>
</evidence>